<accession>K0JRR5</accession>
<dbReference type="PANTHER" id="PTHR43265:SF1">
    <property type="entry name" value="ESTERASE ESTD"/>
    <property type="match status" value="1"/>
</dbReference>
<dbReference type="BioCyc" id="SESP1179773:BN6_RS14850-MONOMER"/>
<dbReference type="InterPro" id="IPR022742">
    <property type="entry name" value="Hydrolase_4"/>
</dbReference>
<reference evidence="2 3" key="1">
    <citation type="journal article" date="2012" name="BMC Genomics">
        <title>Complete genome sequence of Saccharothrix espanaensis DSM 44229T and comparison to the other completely sequenced Pseudonocardiaceae.</title>
        <authorList>
            <person name="Strobel T."/>
            <person name="Al-Dilaimi A."/>
            <person name="Blom J."/>
            <person name="Gessner A."/>
            <person name="Kalinowski J."/>
            <person name="Luzhetska M."/>
            <person name="Puhler A."/>
            <person name="Szczepanowski R."/>
            <person name="Bechthold A."/>
            <person name="Ruckert C."/>
        </authorList>
    </citation>
    <scope>NUCLEOTIDE SEQUENCE [LARGE SCALE GENOMIC DNA]</scope>
    <source>
        <strain evidence="3">ATCC 51144 / DSM 44229 / JCM 9112 / NBRC 15066 / NRRL 15764</strain>
    </source>
</reference>
<feature type="domain" description="Serine aminopeptidase S33" evidence="1">
    <location>
        <begin position="54"/>
        <end position="287"/>
    </location>
</feature>
<dbReference type="KEGG" id="sesp:BN6_30530"/>
<evidence type="ECO:0000313" key="3">
    <source>
        <dbReference type="Proteomes" id="UP000006281"/>
    </source>
</evidence>
<dbReference type="STRING" id="1179773.BN6_30530"/>
<dbReference type="eggNOG" id="COG1073">
    <property type="taxonomic scope" value="Bacteria"/>
</dbReference>
<dbReference type="SUPFAM" id="SSF53474">
    <property type="entry name" value="alpha/beta-Hydrolases"/>
    <property type="match status" value="1"/>
</dbReference>
<keyword evidence="3" id="KW-1185">Reference proteome</keyword>
<organism evidence="2 3">
    <name type="scientific">Saccharothrix espanaensis (strain ATCC 51144 / DSM 44229 / JCM 9112 / NBRC 15066 / NRRL 15764)</name>
    <dbReference type="NCBI Taxonomy" id="1179773"/>
    <lineage>
        <taxon>Bacteria</taxon>
        <taxon>Bacillati</taxon>
        <taxon>Actinomycetota</taxon>
        <taxon>Actinomycetes</taxon>
        <taxon>Pseudonocardiales</taxon>
        <taxon>Pseudonocardiaceae</taxon>
        <taxon>Saccharothrix</taxon>
    </lineage>
</organism>
<gene>
    <name evidence="2" type="ordered locus">BN6_30530</name>
</gene>
<dbReference type="EMBL" id="HE804045">
    <property type="protein sequence ID" value="CCH30360.1"/>
    <property type="molecule type" value="Genomic_DNA"/>
</dbReference>
<evidence type="ECO:0000313" key="2">
    <source>
        <dbReference type="EMBL" id="CCH30360.1"/>
    </source>
</evidence>
<proteinExistence type="predicted"/>
<dbReference type="Pfam" id="PF12146">
    <property type="entry name" value="Hydrolase_4"/>
    <property type="match status" value="1"/>
</dbReference>
<protein>
    <recommendedName>
        <fullName evidence="1">Serine aminopeptidase S33 domain-containing protein</fullName>
    </recommendedName>
</protein>
<dbReference type="InterPro" id="IPR029058">
    <property type="entry name" value="AB_hydrolase_fold"/>
</dbReference>
<dbReference type="InterPro" id="IPR053145">
    <property type="entry name" value="AB_hydrolase_Est10"/>
</dbReference>
<dbReference type="Proteomes" id="UP000006281">
    <property type="component" value="Chromosome"/>
</dbReference>
<dbReference type="AlphaFoldDB" id="K0JRR5"/>
<dbReference type="PATRIC" id="fig|1179773.3.peg.3050"/>
<dbReference type="HOGENOM" id="CLU_046683_0_0_11"/>
<dbReference type="GO" id="GO:0052689">
    <property type="term" value="F:carboxylic ester hydrolase activity"/>
    <property type="evidence" value="ECO:0007669"/>
    <property type="project" value="TreeGrafter"/>
</dbReference>
<dbReference type="Gene3D" id="3.40.50.1820">
    <property type="entry name" value="alpha/beta hydrolase"/>
    <property type="match status" value="1"/>
</dbReference>
<name>K0JRR5_SACES</name>
<evidence type="ECO:0000259" key="1">
    <source>
        <dbReference type="Pfam" id="PF12146"/>
    </source>
</evidence>
<dbReference type="PANTHER" id="PTHR43265">
    <property type="entry name" value="ESTERASE ESTD"/>
    <property type="match status" value="1"/>
</dbReference>
<sequence>MKRWLLAVLAGVLVLGVATGGWVAYQHSYDLREERVEIGDLRGVLALPETGGRHGLVVFVHGDGPVDATHETFYRPIWEAFARAGYASLSWDKPGVNGAPGNWLHQSMADRVRETLDAVAWAKGRPEIDPDRIGLWGASQAGWVLPAASRHPDVKFMIAVGTAVNWHEQGRFNLLAELRERGAPAEEVAAALARREATLDHLRRGSSFEEYRAAVGESDLTADRWRFILANHESDAAADLARVEVPTLLVLGGRDVHVDVADTEAGYRRLVRRLEVRSYPDATHAITPADRGELATTAVAIAAPRSVFAEGYLDDMRRFLEGLR</sequence>